<dbReference type="AlphaFoldDB" id="A0A0C2SN91"/>
<evidence type="ECO:0000256" key="1">
    <source>
        <dbReference type="SAM" id="MobiDB-lite"/>
    </source>
</evidence>
<gene>
    <name evidence="2" type="ORF">M378DRAFT_17931</name>
</gene>
<evidence type="ECO:0000313" key="3">
    <source>
        <dbReference type="Proteomes" id="UP000054549"/>
    </source>
</evidence>
<proteinExistence type="predicted"/>
<feature type="compositionally biased region" description="Polar residues" evidence="1">
    <location>
        <begin position="108"/>
        <end position="143"/>
    </location>
</feature>
<organism evidence="2 3">
    <name type="scientific">Amanita muscaria (strain Koide BX008)</name>
    <dbReference type="NCBI Taxonomy" id="946122"/>
    <lineage>
        <taxon>Eukaryota</taxon>
        <taxon>Fungi</taxon>
        <taxon>Dikarya</taxon>
        <taxon>Basidiomycota</taxon>
        <taxon>Agaricomycotina</taxon>
        <taxon>Agaricomycetes</taxon>
        <taxon>Agaricomycetidae</taxon>
        <taxon>Agaricales</taxon>
        <taxon>Pluteineae</taxon>
        <taxon>Amanitaceae</taxon>
        <taxon>Amanita</taxon>
    </lineage>
</organism>
<dbReference type="EMBL" id="KN818514">
    <property type="protein sequence ID" value="KIL55449.1"/>
    <property type="molecule type" value="Genomic_DNA"/>
</dbReference>
<dbReference type="InParanoid" id="A0A0C2SN91"/>
<reference evidence="2 3" key="1">
    <citation type="submission" date="2014-04" db="EMBL/GenBank/DDBJ databases">
        <title>Evolutionary Origins and Diversification of the Mycorrhizal Mutualists.</title>
        <authorList>
            <consortium name="DOE Joint Genome Institute"/>
            <consortium name="Mycorrhizal Genomics Consortium"/>
            <person name="Kohler A."/>
            <person name="Kuo A."/>
            <person name="Nagy L.G."/>
            <person name="Floudas D."/>
            <person name="Copeland A."/>
            <person name="Barry K.W."/>
            <person name="Cichocki N."/>
            <person name="Veneault-Fourrey C."/>
            <person name="LaButti K."/>
            <person name="Lindquist E.A."/>
            <person name="Lipzen A."/>
            <person name="Lundell T."/>
            <person name="Morin E."/>
            <person name="Murat C."/>
            <person name="Riley R."/>
            <person name="Ohm R."/>
            <person name="Sun H."/>
            <person name="Tunlid A."/>
            <person name="Henrissat B."/>
            <person name="Grigoriev I.V."/>
            <person name="Hibbett D.S."/>
            <person name="Martin F."/>
        </authorList>
    </citation>
    <scope>NUCLEOTIDE SEQUENCE [LARGE SCALE GENOMIC DNA]</scope>
    <source>
        <strain evidence="2 3">Koide BX008</strain>
    </source>
</reference>
<evidence type="ECO:0000313" key="2">
    <source>
        <dbReference type="EMBL" id="KIL55449.1"/>
    </source>
</evidence>
<feature type="non-terminal residue" evidence="2">
    <location>
        <position position="181"/>
    </location>
</feature>
<feature type="region of interest" description="Disordered" evidence="1">
    <location>
        <begin position="107"/>
        <end position="143"/>
    </location>
</feature>
<dbReference type="Proteomes" id="UP000054549">
    <property type="component" value="Unassembled WGS sequence"/>
</dbReference>
<dbReference type="HOGENOM" id="CLU_1492487_0_0_1"/>
<sequence length="181" mass="19041">MPDFDITALSSFNPAKMQAEGHNSSPNIAESATVPVATQFQSAHGVNTGNLLVKIPATRHPTQNSNVNTGGAAFVGNANFTGGGHTFGNNSTQAVNNTQDYSKRTIHDNSNNKGIIGDGSNNTVNSGDNSGNQTHHNYGGNKQYNQTIGNVNIYGGTHALENLKEFVSFAALHDSAEQDPD</sequence>
<protein>
    <submittedName>
        <fullName evidence="2">Uncharacterized protein</fullName>
    </submittedName>
</protein>
<name>A0A0C2SN91_AMAMK</name>
<keyword evidence="3" id="KW-1185">Reference proteome</keyword>
<accession>A0A0C2SN91</accession>